<dbReference type="EMBL" id="FNQY01000016">
    <property type="protein sequence ID" value="SEA38022.1"/>
    <property type="molecule type" value="Genomic_DNA"/>
</dbReference>
<evidence type="ECO:0000256" key="1">
    <source>
        <dbReference type="ARBA" id="ARBA00003543"/>
    </source>
</evidence>
<evidence type="ECO:0000259" key="10">
    <source>
        <dbReference type="Pfam" id="PF02823"/>
    </source>
</evidence>
<comment type="subunit">
    <text evidence="9">F-type ATPases have 2 components, CF(1) - the catalytic core - and CF(0) - the membrane proton channel. CF(1) has five subunits: alpha(3), beta(3), gamma(1), delta(1), epsilon(1). CF(0) has three main subunits: a, b and c.</text>
</comment>
<dbReference type="RefSeq" id="WP_091399315.1">
    <property type="nucleotide sequence ID" value="NZ_FNQY01000016.1"/>
</dbReference>
<keyword evidence="12" id="KW-1185">Reference proteome</keyword>
<dbReference type="SUPFAM" id="SSF51344">
    <property type="entry name" value="Epsilon subunit of F1F0-ATP synthase N-terminal domain"/>
    <property type="match status" value="1"/>
</dbReference>
<dbReference type="InterPro" id="IPR020546">
    <property type="entry name" value="ATP_synth_F1_dsu/esu_N"/>
</dbReference>
<evidence type="ECO:0000313" key="12">
    <source>
        <dbReference type="Proteomes" id="UP000199041"/>
    </source>
</evidence>
<dbReference type="Gene3D" id="2.60.15.10">
    <property type="entry name" value="F0F1 ATP synthase delta/epsilon subunit, N-terminal"/>
    <property type="match status" value="1"/>
</dbReference>
<name>A0A1H4AQM8_9BACT</name>
<keyword evidence="4 9" id="KW-0813">Transport</keyword>
<dbReference type="PANTHER" id="PTHR13822:SF10">
    <property type="entry name" value="ATP SYNTHASE EPSILON CHAIN, CHLOROPLASTIC"/>
    <property type="match status" value="1"/>
</dbReference>
<dbReference type="NCBIfam" id="TIGR01216">
    <property type="entry name" value="ATP_synt_epsi"/>
    <property type="match status" value="1"/>
</dbReference>
<dbReference type="AlphaFoldDB" id="A0A1H4AQM8"/>
<keyword evidence="5 9" id="KW-0406">Ion transport</keyword>
<dbReference type="InterPro" id="IPR001469">
    <property type="entry name" value="ATP_synth_F1_dsu/esu"/>
</dbReference>
<evidence type="ECO:0000313" key="11">
    <source>
        <dbReference type="EMBL" id="SEA38022.1"/>
    </source>
</evidence>
<evidence type="ECO:0000256" key="5">
    <source>
        <dbReference type="ARBA" id="ARBA00023065"/>
    </source>
</evidence>
<feature type="domain" description="ATP synthase F1 complex delta/epsilon subunit N-terminal" evidence="10">
    <location>
        <begin position="3"/>
        <end position="82"/>
    </location>
</feature>
<dbReference type="Proteomes" id="UP000199041">
    <property type="component" value="Unassembled WGS sequence"/>
</dbReference>
<keyword evidence="7 9" id="KW-0139">CF(1)</keyword>
<comment type="subcellular location">
    <subcellularLocation>
        <location evidence="2">Endomembrane system</location>
        <topology evidence="2">Peripheral membrane protein</topology>
    </subcellularLocation>
</comment>
<comment type="similarity">
    <text evidence="3 9">Belongs to the ATPase epsilon chain family.</text>
</comment>
<protein>
    <submittedName>
        <fullName evidence="11">ATP synthase F1 subcomplex epsilon subunit</fullName>
    </submittedName>
</protein>
<dbReference type="GO" id="GO:0045259">
    <property type="term" value="C:proton-transporting ATP synthase complex"/>
    <property type="evidence" value="ECO:0007669"/>
    <property type="project" value="UniProtKB-KW"/>
</dbReference>
<evidence type="ECO:0000256" key="6">
    <source>
        <dbReference type="ARBA" id="ARBA00023136"/>
    </source>
</evidence>
<keyword evidence="8 9" id="KW-0066">ATP synthesis</keyword>
<organism evidence="11 12">
    <name type="scientific">Arachidicoccus rhizosphaerae</name>
    <dbReference type="NCBI Taxonomy" id="551991"/>
    <lineage>
        <taxon>Bacteria</taxon>
        <taxon>Pseudomonadati</taxon>
        <taxon>Bacteroidota</taxon>
        <taxon>Chitinophagia</taxon>
        <taxon>Chitinophagales</taxon>
        <taxon>Chitinophagaceae</taxon>
        <taxon>Arachidicoccus</taxon>
    </lineage>
</organism>
<dbReference type="GO" id="GO:0046933">
    <property type="term" value="F:proton-transporting ATP synthase activity, rotational mechanism"/>
    <property type="evidence" value="ECO:0007669"/>
    <property type="project" value="InterPro"/>
</dbReference>
<dbReference type="STRING" id="551991.SAMN05192529_11610"/>
<gene>
    <name evidence="11" type="ORF">SAMN05192529_11610</name>
</gene>
<comment type="function">
    <text evidence="1">Produces ATP from ADP in the presence of a proton gradient across the membrane.</text>
</comment>
<evidence type="ECO:0000256" key="9">
    <source>
        <dbReference type="RuleBase" id="RU003656"/>
    </source>
</evidence>
<evidence type="ECO:0000256" key="3">
    <source>
        <dbReference type="ARBA" id="ARBA00005712"/>
    </source>
</evidence>
<proteinExistence type="inferred from homology"/>
<dbReference type="PANTHER" id="PTHR13822">
    <property type="entry name" value="ATP SYNTHASE DELTA/EPSILON CHAIN"/>
    <property type="match status" value="1"/>
</dbReference>
<accession>A0A1H4AQM8</accession>
<dbReference type="OrthoDB" id="5294255at2"/>
<evidence type="ECO:0000256" key="2">
    <source>
        <dbReference type="ARBA" id="ARBA00004184"/>
    </source>
</evidence>
<evidence type="ECO:0000256" key="7">
    <source>
        <dbReference type="ARBA" id="ARBA00023196"/>
    </source>
</evidence>
<evidence type="ECO:0000256" key="4">
    <source>
        <dbReference type="ARBA" id="ARBA00022448"/>
    </source>
</evidence>
<dbReference type="Pfam" id="PF02823">
    <property type="entry name" value="ATP-synt_DE_N"/>
    <property type="match status" value="1"/>
</dbReference>
<dbReference type="GO" id="GO:0012505">
    <property type="term" value="C:endomembrane system"/>
    <property type="evidence" value="ECO:0007669"/>
    <property type="project" value="UniProtKB-SubCell"/>
</dbReference>
<dbReference type="InterPro" id="IPR036771">
    <property type="entry name" value="ATPsynth_dsu/esu_N"/>
</dbReference>
<sequence>MLLEILTPERRIYSGDVYGVQLPGVSGLFEVLNRHAPMVSALTKGQIKVLVNAKGTNNQQFTIEGGFVEILDNKATVLVEGATEIV</sequence>
<reference evidence="11 12" key="1">
    <citation type="submission" date="2016-10" db="EMBL/GenBank/DDBJ databases">
        <authorList>
            <person name="de Groot N.N."/>
        </authorList>
    </citation>
    <scope>NUCLEOTIDE SEQUENCE [LARGE SCALE GENOMIC DNA]</scope>
    <source>
        <strain evidence="11 12">Vu-144</strain>
    </source>
</reference>
<keyword evidence="6" id="KW-0472">Membrane</keyword>
<dbReference type="CDD" id="cd12152">
    <property type="entry name" value="F1-ATPase_delta"/>
    <property type="match status" value="1"/>
</dbReference>
<evidence type="ECO:0000256" key="8">
    <source>
        <dbReference type="ARBA" id="ARBA00023310"/>
    </source>
</evidence>